<dbReference type="SUPFAM" id="SSF49373">
    <property type="entry name" value="Invasin/intimin cell-adhesion fragments"/>
    <property type="match status" value="2"/>
</dbReference>
<evidence type="ECO:0000313" key="3">
    <source>
        <dbReference type="EMBL" id="AAK80066.1"/>
    </source>
</evidence>
<name>Q97HA5_CLOAB</name>
<feature type="chain" id="PRO_5004322331" evidence="1">
    <location>
        <begin position="26"/>
        <end position="439"/>
    </location>
</feature>
<dbReference type="AlphaFoldDB" id="Q97HA5"/>
<dbReference type="eggNOG" id="COG5492">
    <property type="taxonomic scope" value="Bacteria"/>
</dbReference>
<proteinExistence type="predicted"/>
<accession>Q97HA5</accession>
<organism evidence="3 4">
    <name type="scientific">Clostridium acetobutylicum (strain ATCC 824 / DSM 792 / JCM 1419 / IAM 19013 / LMG 5710 / NBRC 13948 / NRRL B-527 / VKM B-1787 / 2291 / W)</name>
    <dbReference type="NCBI Taxonomy" id="272562"/>
    <lineage>
        <taxon>Bacteria</taxon>
        <taxon>Bacillati</taxon>
        <taxon>Bacillota</taxon>
        <taxon>Clostridia</taxon>
        <taxon>Eubacteriales</taxon>
        <taxon>Clostridiaceae</taxon>
        <taxon>Clostridium</taxon>
    </lineage>
</organism>
<dbReference type="RefSeq" id="WP_010965407.1">
    <property type="nucleotide sequence ID" value="NC_003030.1"/>
</dbReference>
<dbReference type="PROSITE" id="PS51257">
    <property type="entry name" value="PROKAR_LIPOPROTEIN"/>
    <property type="match status" value="1"/>
</dbReference>
<protein>
    <submittedName>
        <fullName evidence="3">Contains cell adhesion domain</fullName>
    </submittedName>
</protein>
<dbReference type="Gene3D" id="2.60.40.1080">
    <property type="match status" value="2"/>
</dbReference>
<reference evidence="3 4" key="1">
    <citation type="journal article" date="2001" name="J. Bacteriol.">
        <title>Genome sequence and comparative analysis of the solvent-producing bacterium Clostridium acetobutylicum.</title>
        <authorList>
            <person name="Nolling J."/>
            <person name="Breton G."/>
            <person name="Omelchenko M.V."/>
            <person name="Makarova K.S."/>
            <person name="Zeng Q."/>
            <person name="Gibson R."/>
            <person name="Lee H.M."/>
            <person name="Dubois J."/>
            <person name="Qiu D."/>
            <person name="Hitti J."/>
            <person name="Wolf Y.I."/>
            <person name="Tatusov R.L."/>
            <person name="Sabathe F."/>
            <person name="Doucette-Stamm L."/>
            <person name="Soucaille P."/>
            <person name="Daly M.J."/>
            <person name="Bennett G.N."/>
            <person name="Koonin E.V."/>
            <person name="Smith D.R."/>
        </authorList>
    </citation>
    <scope>NUCLEOTIDE SEQUENCE [LARGE SCALE GENOMIC DNA]</scope>
    <source>
        <strain evidence="4">ATCC 824 / DSM 792 / JCM 1419 / LMG 5710 / VKM B-1787</strain>
    </source>
</reference>
<dbReference type="PROSITE" id="PS50835">
    <property type="entry name" value="IG_LIKE"/>
    <property type="match status" value="1"/>
</dbReference>
<keyword evidence="4" id="KW-1185">Reference proteome</keyword>
<evidence type="ECO:0000313" key="4">
    <source>
        <dbReference type="Proteomes" id="UP000000814"/>
    </source>
</evidence>
<dbReference type="InterPro" id="IPR003343">
    <property type="entry name" value="Big_2"/>
</dbReference>
<dbReference type="PATRIC" id="fig|272562.8.peg.2309"/>
<keyword evidence="1" id="KW-0732">Signal</keyword>
<feature type="signal peptide" evidence="1">
    <location>
        <begin position="1"/>
        <end position="25"/>
    </location>
</feature>
<feature type="domain" description="Ig-like" evidence="2">
    <location>
        <begin position="241"/>
        <end position="370"/>
    </location>
</feature>
<gene>
    <name evidence="3" type="ordered locus">CA_C2107</name>
</gene>
<dbReference type="InterPro" id="IPR008964">
    <property type="entry name" value="Invasin/intimin_cell_adhesion"/>
</dbReference>
<dbReference type="EMBL" id="AE001437">
    <property type="protein sequence ID" value="AAK80066.1"/>
    <property type="molecule type" value="Genomic_DNA"/>
</dbReference>
<dbReference type="PIR" id="G97159">
    <property type="entry name" value="G97159"/>
</dbReference>
<sequence length="439" mass="47753">MKNKFKVSLVVFLIVILGCFTSVFADNTNDGNEIGKSNFNNTVDNSAKVGDQLLHPEIGWKRVDDNNKNFTYSSSMGAITDSRDYNSTAHTTISKNQSYAEIKFRFYGSKLRIIACTWQDHSKKIYVDIDGNIEVYNPSVKNQFVTLAYEKSDLQLKCHDVKIYTDVKGDPNVVNGVWFNLDAIDIDSTGYLVHSESTLATGITLNKNTSSLEVGQTDTLTAAVTPNDTTNKAVTWTSSDPNVVTVDSNGKVTAVKEGKATITAVTQDGSNLSVQCTINVINSTTISLNKTTDSINVGQTDNLLADVSPSTEGVTWTSSDSSVVTVDGSGKITGVKEGQATITAATADGKTSKCTVTVSQEVNTDKAVLSITMTNGQTKQFNVTMDVVNKFIDWYKLRAAGSGDPFFQFDITDPSKPNVVKTDYIIFDKISSFEVDNYK</sequence>
<evidence type="ECO:0000256" key="1">
    <source>
        <dbReference type="SAM" id="SignalP"/>
    </source>
</evidence>
<dbReference type="SMART" id="SM00635">
    <property type="entry name" value="BID_2"/>
    <property type="match status" value="2"/>
</dbReference>
<dbReference type="Pfam" id="PF02368">
    <property type="entry name" value="Big_2"/>
    <property type="match status" value="2"/>
</dbReference>
<dbReference type="STRING" id="272562.CA_C2107"/>
<evidence type="ECO:0000259" key="2">
    <source>
        <dbReference type="PROSITE" id="PS50835"/>
    </source>
</evidence>
<dbReference type="InterPro" id="IPR007110">
    <property type="entry name" value="Ig-like_dom"/>
</dbReference>
<dbReference type="Proteomes" id="UP000000814">
    <property type="component" value="Chromosome"/>
</dbReference>
<dbReference type="OrthoDB" id="1937631at2"/>
<dbReference type="HOGENOM" id="CLU_041399_0_0_9"/>
<dbReference type="KEGG" id="cac:CA_C2107"/>